<dbReference type="PROSITE" id="PS51465">
    <property type="entry name" value="KAZAL_2"/>
    <property type="match status" value="1"/>
</dbReference>
<dbReference type="EMBL" id="FUYB01000001">
    <property type="protein sequence ID" value="SKA68289.1"/>
    <property type="molecule type" value="Genomic_DNA"/>
</dbReference>
<dbReference type="PANTHER" id="PTHR38013">
    <property type="entry name" value="GLYCOPROTEIN/POLYSACCHARIDE METABOLISM"/>
    <property type="match status" value="1"/>
</dbReference>
<keyword evidence="3" id="KW-0449">Lipoprotein</keyword>
<gene>
    <name evidence="3" type="ORF">SAMN02745130_00240</name>
</gene>
<feature type="domain" description="Kazal-like" evidence="2">
    <location>
        <begin position="33"/>
        <end position="84"/>
    </location>
</feature>
<feature type="signal peptide" evidence="1">
    <location>
        <begin position="1"/>
        <end position="27"/>
    </location>
</feature>
<evidence type="ECO:0000256" key="1">
    <source>
        <dbReference type="SAM" id="SignalP"/>
    </source>
</evidence>
<protein>
    <submittedName>
        <fullName evidence="3">Type III secretion system lipoprotein chaperone (YscW)</fullName>
    </submittedName>
</protein>
<dbReference type="OrthoDB" id="5348860at2"/>
<dbReference type="STRING" id="92487.SAMN02745130_00240"/>
<feature type="chain" id="PRO_5013273118" evidence="1">
    <location>
        <begin position="28"/>
        <end position="200"/>
    </location>
</feature>
<evidence type="ECO:0000313" key="4">
    <source>
        <dbReference type="Proteomes" id="UP000190460"/>
    </source>
</evidence>
<name>A0A1T4VTQ0_9GAMM</name>
<organism evidence="3 4">
    <name type="scientific">Thiothrix eikelboomii</name>
    <dbReference type="NCBI Taxonomy" id="92487"/>
    <lineage>
        <taxon>Bacteria</taxon>
        <taxon>Pseudomonadati</taxon>
        <taxon>Pseudomonadota</taxon>
        <taxon>Gammaproteobacteria</taxon>
        <taxon>Thiotrichales</taxon>
        <taxon>Thiotrichaceae</taxon>
        <taxon>Thiothrix</taxon>
    </lineage>
</organism>
<keyword evidence="1" id="KW-0732">Signal</keyword>
<evidence type="ECO:0000259" key="2">
    <source>
        <dbReference type="PROSITE" id="PS51465"/>
    </source>
</evidence>
<accession>A0A1T4VTQ0</accession>
<sequence length="200" mass="21151">MYTLNYKASYQASLLLGALLVSAQSTANSPPVINPPTPCVATAPTTMNLVCGEMSNGATQTYPNSILACSTPGISGYYQGACPNKPGIVKQAKIAGTVVFANNISLPSGTITTVTLQNNSMADAPAQILGKQVIRGAKTFPIQFTIPYQTRMINPALLQQPINYAVRVRIEKQGKLLFISDTFTPAFSGGAITLPVIQVR</sequence>
<dbReference type="Proteomes" id="UP000190460">
    <property type="component" value="Unassembled WGS sequence"/>
</dbReference>
<dbReference type="Pfam" id="PF09619">
    <property type="entry name" value="YscW"/>
    <property type="match status" value="1"/>
</dbReference>
<dbReference type="RefSeq" id="WP_078920745.1">
    <property type="nucleotide sequence ID" value="NZ_FUYB01000001.1"/>
</dbReference>
<dbReference type="InterPro" id="IPR002350">
    <property type="entry name" value="Kazal_dom"/>
</dbReference>
<proteinExistence type="predicted"/>
<reference evidence="3 4" key="1">
    <citation type="submission" date="2017-02" db="EMBL/GenBank/DDBJ databases">
        <authorList>
            <person name="Peterson S.W."/>
        </authorList>
    </citation>
    <scope>NUCLEOTIDE SEQUENCE [LARGE SCALE GENOMIC DNA]</scope>
    <source>
        <strain evidence="3 4">ATCC 49788</strain>
    </source>
</reference>
<dbReference type="AlphaFoldDB" id="A0A1T4VTQ0"/>
<dbReference type="InterPro" id="IPR039366">
    <property type="entry name" value="Pilotin"/>
</dbReference>
<keyword evidence="4" id="KW-1185">Reference proteome</keyword>
<dbReference type="InterPro" id="IPR053196">
    <property type="entry name" value="Lipoprotein_YbaY-like"/>
</dbReference>
<evidence type="ECO:0000313" key="3">
    <source>
        <dbReference type="EMBL" id="SKA68289.1"/>
    </source>
</evidence>
<dbReference type="PANTHER" id="PTHR38013:SF1">
    <property type="entry name" value="GLYCOPROTEIN_POLYSACCHARIDE METABOLISM"/>
    <property type="match status" value="1"/>
</dbReference>